<dbReference type="Gene3D" id="1.20.1310.20">
    <property type="entry name" value="Duffy-antigen binding domain"/>
    <property type="match status" value="4"/>
</dbReference>
<evidence type="ECO:0000259" key="7">
    <source>
        <dbReference type="Pfam" id="PF21807"/>
    </source>
</evidence>
<evidence type="ECO:0000259" key="5">
    <source>
        <dbReference type="Pfam" id="PF15447"/>
    </source>
</evidence>
<feature type="domain" description="Plasmodium falciparum erythrocyte membrane protein 1 acidic terminal segment" evidence="4">
    <location>
        <begin position="2394"/>
        <end position="2756"/>
    </location>
</feature>
<dbReference type="InterPro" id="IPR041480">
    <property type="entry name" value="CIDR1_gamma"/>
</dbReference>
<feature type="compositionally biased region" description="Basic and acidic residues" evidence="1">
    <location>
        <begin position="2350"/>
        <end position="2365"/>
    </location>
</feature>
<evidence type="ECO:0000256" key="1">
    <source>
        <dbReference type="SAM" id="MobiDB-lite"/>
    </source>
</evidence>
<feature type="domain" description="Duffy-binding-like" evidence="2">
    <location>
        <begin position="2118"/>
        <end position="2257"/>
    </location>
</feature>
<dbReference type="OrthoDB" id="10663142at2759"/>
<evidence type="ECO:0000259" key="3">
    <source>
        <dbReference type="Pfam" id="PF05424"/>
    </source>
</evidence>
<evidence type="ECO:0000259" key="6">
    <source>
        <dbReference type="Pfam" id="PF18562"/>
    </source>
</evidence>
<evidence type="ECO:0000259" key="4">
    <source>
        <dbReference type="Pfam" id="PF15445"/>
    </source>
</evidence>
<dbReference type="Pfam" id="PF22672">
    <property type="entry name" value="DBL_C"/>
    <property type="match status" value="3"/>
</dbReference>
<feature type="domain" description="Duffy-antigen binding" evidence="3">
    <location>
        <begin position="108"/>
        <end position="294"/>
    </location>
</feature>
<dbReference type="Gene3D" id="1.10.1900.40">
    <property type="entry name" value="Acidic terminal segments, variant surface antigen of PfEMP1"/>
    <property type="match status" value="2"/>
</dbReference>
<feature type="domain" description="Duffy-binding-like" evidence="2">
    <location>
        <begin position="565"/>
        <end position="707"/>
    </location>
</feature>
<organism evidence="9 10">
    <name type="scientific">Plasmodium falciparum UGT5.1</name>
    <dbReference type="NCBI Taxonomy" id="1237627"/>
    <lineage>
        <taxon>Eukaryota</taxon>
        <taxon>Sar</taxon>
        <taxon>Alveolata</taxon>
        <taxon>Apicomplexa</taxon>
        <taxon>Aconoidasida</taxon>
        <taxon>Haemosporida</taxon>
        <taxon>Plasmodiidae</taxon>
        <taxon>Plasmodium</taxon>
        <taxon>Plasmodium (Laverania)</taxon>
    </lineage>
</organism>
<evidence type="ECO:0000313" key="9">
    <source>
        <dbReference type="EMBL" id="EWC77800.1"/>
    </source>
</evidence>
<dbReference type="EMBL" id="KE124473">
    <property type="protein sequence ID" value="EWC77800.1"/>
    <property type="molecule type" value="Genomic_DNA"/>
</dbReference>
<feature type="domain" description="Duffy-binding-like" evidence="8">
    <location>
        <begin position="1447"/>
        <end position="1550"/>
    </location>
</feature>
<dbReference type="Pfam" id="PF21807">
    <property type="entry name" value="PfEMP1_CIDRalpha1_dom"/>
    <property type="match status" value="1"/>
</dbReference>
<dbReference type="InterPro" id="IPR049158">
    <property type="entry name" value="PfEMP1_CIDRalpha1_dom"/>
</dbReference>
<dbReference type="InterPro" id="IPR008602">
    <property type="entry name" value="Duffy-antigen-binding"/>
</dbReference>
<dbReference type="InterPro" id="IPR029211">
    <property type="entry name" value="PfEMP1_ATS"/>
</dbReference>
<feature type="domain" description="Plasmodium falciparum erythrocyte membrane protein-1 N-terminal segment" evidence="5">
    <location>
        <begin position="11"/>
        <end position="46"/>
    </location>
</feature>
<sequence>MAPQSDGRGPSAKEVLDEIGEQIQQKVYNSAIDYISELKGELSKAKFFDRGIEQHPHKDPCELIHTHDTNVSWGVVHPCDNRLGNLYSEESASQCSTSRISGNDNNSGSCAPYRKLQLCDYNLEKITDTNVTNTHNLLVDVLLAAKHEGDSLSKYIKEHPEIIPKSNICTVLARSFADIGDIITGKDLYVGNRKEREKEKLQNNLKSIFKKIYGELNNPEARERYKDGDGNYYQLREDWWNANRKEVWKAITCSVEDAYYFRPTCGKGTWTNEKCQCVTHDVPTYLDYVPQFLRWFDEWAEEFCRIKQLKLQKLENECRGVDGTGNERYCSRNGHNCEDTVRAIGRLRLGNGCTRCLFACNPYVEWIKKKKEEFQKQKKKCEIQIFQNNEPKVSAYDKINNLYYDDFYNELRKKYKTINEFLKSLNKETKCKNLEDDTENKLDFSDNTKAFSSSKYCQPCPICGVKKVNGQFINRGVNEPECKEGKRYTPTNNVDPTEINVLSSGEGHEDITEKLKEFCNTPNSNHNSSLYEQWKCYYEKTDNEACILQTSSDTNTQNQKPYNHFFTYWVAHMLKDSVEWRTKVNRCLKNDKKACISKCKNNCKCYEKWVIQKQNEWNKIKEHFDKQEKFQGFGHYYVLEKVLELEFIKGITNAYGEQKEVQRIAELLRNKTKEGPDDATQRKTIIDFLLEHELEEAELCLDNHPEEEKCLEEVDSDEDDDHEEEVYVSNPCATPSGSAHRALANKVAYQMHEQAKKQLSGRVGRRTLKANATKGKYIRGGTGNDLKNLCNITKKDSNDIRSINDGEPCTGKDGSKEGVRMKIGTTWKGEGQVSTSYEDVYLPPRREHMCTSNLEKLDFLSVTSKSNVNDSFLGDVLLAANNEAQRTKEHFAGKKDDHGIACRSVRYSFADLADIIRGRDMWNKDDGSQKIEKNLKDIFDKIKDNLPDGIKDNRQYNGDPNHIKLREDWWEANRKQIWEAMQCSLKTLNSSNGNCKYNNSNSVPLDDYIPQRLRWMTEWAEWFCKEQSLLYKNLHDACTGCKNKNDGKGCVQNDSECKSCTPACEAYRNKIKEWEKQWTNISNKYLILYLQAQRNSAGTVLGDVSDQQVVEFFKELQKTIKSSTSKRPKRSTDGTDTDPIFTSPYFTAAGYIHQEVPHMQCNTLTEFCKNGNGEKYTFENPPPLYKDACNCENNTRPPVPPKKKEDACDIMDKLYRTSNNGKHAINSCYPKNYNGWTCETDKFENGHDGACMPPRRQSLCIHNLENNIIGTEIKEDDLREAFIKCASAETFLLWKKYKEDKKKEQKTGTTTKPDEVVQIQLESGTIPDDFKRRMFYTFGDYRDLCIGTDISSKKVTTVGVGKVKINIDAVFQKMKRTTAEQRENWWDGIKEDVWKGMLCALEKASGDKVTLTDKPKYAYSTIKFSGENSPDLQTFTTRPQFLRWMTEWGEHFCREHKVEKGKLAAKCDDCSVDVEGTNCVGKCEECKKQCGIYKKWIETWQGHYEKQKQKYKDDKISYKNDPDINQSPEAYQYLNKKLDKICPSGTTSANCEYKCMYQRSSTDGMPESLDDTPIEYKDRCTCKDKEAPTPRPSDPPAKEEEQQEEACTIVDNIFKDEDDDYFKEACRQKYKGGKEIDTQWKCTTNKTKKGGQDEVCIPPRRQKLYIKQLKEFSGKKNDELRKAFIECAAVETFFAWHKYKEDKKNEEKKEETSYLVGLGFLGKQQSSPDEEAQKDLESGKIPDEFKRQMFYTFGDYRDIFFGKNMGIDMKTVEEKIKSIFPNSVKPDGQTRETWWNNNAKDIWNGMLCALSYDTKKRIKIEGIYAQLTQNNDYNKVTFDNGNTTLEIYATVPQFIRSFEEWAEEFCRKRKHKLAHIKDDCRSDTPGKMYCSGDGHDCTNEELKHNDMFADSYCPDCKKACRKYNKWIEKKVEEFYNQKSKYKKEHLKTSSNLDNKYVKEFYATSEGKYKSVDSFLDKLKERSHCHMDTLEGKIDFKNPLKTFSSSTYCKTCPLYGVQCRNTSDHCIQNSGNEKKWEHALDTIKIKNGAPTSINVQMIDRRGQYIQEHSENSFKESRLLKSVREQKWECSFVNKKMDVCKLKNFKENIDTDETITFKVLLENWLQDFIEGYYISKRKIDICTKKEEHTAIEGCKSKCECIGKWLKQKTTEWDEIKTHFNKQNRGDGYEIAHKVRNYFEKNAVQLKKWIDDLKHVKKIDDSEDCSVNNDCANMDKETNKDMVSILLSQLKKEIKPFENQPHETTSPNYCDISPTHILTEPSQTDDTETLNPYDETPEDDTSTSSRPNFCPQVEPPPKPEVPQKPEETAEDTTEDTEEEAAAPPVAPSSGEEEAPKEVVPEKKPKEVPKPGPKAPKKRQPREVTHSIVTNLLLPSAFPLSVGIAFAALSYFVLKKKTKSTIDLLRVIDIPKGDYGIPTLKSSNRYIPYGTNRYKGKTYIYMEGDSGDEKYIGDISSSDITSSESEYEELDINDIYPYKSPKYKTLIEVVLEPSKRDTMNTQSDIPLNDKLDSNKLTDEEWNQLKQDFISNISQNSQMDLPKNNISGNIQMDTHPHVNILDDSMQEKPFITSIHDRDLHNGEEVTYNINLDDHKNMNFSTNHDNIPPKNDQNDLYTGIDLINDSISGNHNVNIYDELLKRKENELFGTNHTKHTTTNIVAKQTHNDPIVNQINLFHKWLDRHRNMCEQWDKNKKEELLDKLNEEWNKENKNNSNVTDTNGENNITRVLNSDVSIQIDMNSKPI</sequence>
<dbReference type="InterPro" id="IPR042202">
    <property type="entry name" value="Duffy-ag-bd_sf"/>
</dbReference>
<dbReference type="GO" id="GO:0046789">
    <property type="term" value="F:host cell surface receptor binding"/>
    <property type="evidence" value="ECO:0007669"/>
    <property type="project" value="InterPro"/>
</dbReference>
<reference evidence="9 10" key="1">
    <citation type="submission" date="2013-02" db="EMBL/GenBank/DDBJ databases">
        <title>The Genome Sequence of Plasmodium falciparum UGT5.1.</title>
        <authorList>
            <consortium name="The Broad Institute Genome Sequencing Platform"/>
            <consortium name="The Broad Institute Genome Sequencing Center for Infectious Disease"/>
            <person name="Neafsey D."/>
            <person name="Cheeseman I."/>
            <person name="Volkman S."/>
            <person name="Adams J."/>
            <person name="Walker B."/>
            <person name="Young S.K."/>
            <person name="Zeng Q."/>
            <person name="Gargeya S."/>
            <person name="Fitzgerald M."/>
            <person name="Haas B."/>
            <person name="Abouelleil A."/>
            <person name="Alvarado L."/>
            <person name="Arachchi H.M."/>
            <person name="Berlin A.M."/>
            <person name="Chapman S.B."/>
            <person name="Dewar J."/>
            <person name="Goldberg J."/>
            <person name="Griggs A."/>
            <person name="Gujja S."/>
            <person name="Hansen M."/>
            <person name="Howarth C."/>
            <person name="Imamovic A."/>
            <person name="Larimer J."/>
            <person name="McCowan C."/>
            <person name="Murphy C."/>
            <person name="Neiman D."/>
            <person name="Pearson M."/>
            <person name="Priest M."/>
            <person name="Roberts A."/>
            <person name="Saif S."/>
            <person name="Shea T."/>
            <person name="Sisk P."/>
            <person name="Sykes S."/>
            <person name="Wortman J."/>
            <person name="Nusbaum C."/>
            <person name="Birren B."/>
        </authorList>
    </citation>
    <scope>NUCLEOTIDE SEQUENCE [LARGE SCALE GENOMIC DNA]</scope>
    <source>
        <strain evidence="9 10">UGT5.1</strain>
    </source>
</reference>
<dbReference type="Pfam" id="PF15447">
    <property type="entry name" value="NTS"/>
    <property type="match status" value="1"/>
</dbReference>
<dbReference type="Pfam" id="PF15445">
    <property type="entry name" value="ATS"/>
    <property type="match status" value="1"/>
</dbReference>
<dbReference type="InterPro" id="IPR004258">
    <property type="entry name" value="DBL"/>
</dbReference>
<feature type="domain" description="Duffy-antigen binding" evidence="3">
    <location>
        <begin position="1249"/>
        <end position="1416"/>
    </location>
</feature>
<feature type="region of interest" description="Disordered" evidence="1">
    <location>
        <begin position="1582"/>
        <end position="1605"/>
    </location>
</feature>
<dbReference type="Pfam" id="PF03011">
    <property type="entry name" value="PFEMP"/>
    <property type="match status" value="2"/>
</dbReference>
<dbReference type="Gene3D" id="1.20.58.830">
    <property type="match status" value="4"/>
</dbReference>
<evidence type="ECO:0000313" key="10">
    <source>
        <dbReference type="Proteomes" id="UP000030697"/>
    </source>
</evidence>
<proteinExistence type="predicted"/>
<dbReference type="Proteomes" id="UP000030697">
    <property type="component" value="Unassembled WGS sequence"/>
</dbReference>
<evidence type="ECO:0008006" key="11">
    <source>
        <dbReference type="Google" id="ProtNLM"/>
    </source>
</evidence>
<dbReference type="SUPFAM" id="SSF140924">
    <property type="entry name" value="Duffy binding domain-like"/>
    <property type="match status" value="6"/>
</dbReference>
<dbReference type="InterPro" id="IPR054595">
    <property type="entry name" value="DBL_C"/>
</dbReference>
<dbReference type="Pfam" id="PF05424">
    <property type="entry name" value="Duffy_binding"/>
    <property type="match status" value="4"/>
</dbReference>
<name>W7JFJ4_PLAFA</name>
<feature type="region of interest" description="Disordered" evidence="1">
    <location>
        <begin position="2255"/>
        <end position="2379"/>
    </location>
</feature>
<feature type="domain" description="Duffy-antigen binding" evidence="3">
    <location>
        <begin position="1655"/>
        <end position="1856"/>
    </location>
</feature>
<dbReference type="InterPro" id="IPR029210">
    <property type="entry name" value="PfEMP1_NTS"/>
</dbReference>
<gene>
    <name evidence="9" type="ORF">C923_01528</name>
</gene>
<feature type="compositionally biased region" description="Acidic residues" evidence="1">
    <location>
        <begin position="2325"/>
        <end position="2337"/>
    </location>
</feature>
<accession>W7JFJ4</accession>
<evidence type="ECO:0000259" key="2">
    <source>
        <dbReference type="Pfam" id="PF03011"/>
    </source>
</evidence>
<protein>
    <recommendedName>
        <fullName evidence="11">Duffy-binding-like domain-containing protein</fullName>
    </recommendedName>
</protein>
<feature type="domain" description="Duffy-binding-like" evidence="8">
    <location>
        <begin position="1860"/>
        <end position="2005"/>
    </location>
</feature>
<dbReference type="Pfam" id="PF18562">
    <property type="entry name" value="CIDR1_gamma"/>
    <property type="match status" value="1"/>
</dbReference>
<dbReference type="InterPro" id="IPR044932">
    <property type="entry name" value="PfEMP1_ATS_sf"/>
</dbReference>
<dbReference type="FunFam" id="1.20.58.830:FF:000021">
    <property type="entry name" value="Erythrocyte membrane protein 1, PfEMP1"/>
    <property type="match status" value="1"/>
</dbReference>
<feature type="domain" description="PfEMP1 CIDRalpha1" evidence="7">
    <location>
        <begin position="497"/>
        <end position="554"/>
    </location>
</feature>
<dbReference type="FunFam" id="1.10.1900.40:FF:000001">
    <property type="entry name" value="Erythrocyte membrane protein 1"/>
    <property type="match status" value="1"/>
</dbReference>
<feature type="domain" description="Cysteine-rich interdomain region 1 gamma" evidence="6">
    <location>
        <begin position="2050"/>
        <end position="2102"/>
    </location>
</feature>
<feature type="domain" description="Duffy-antigen binding" evidence="3">
    <location>
        <begin position="840"/>
        <end position="1014"/>
    </location>
</feature>
<feature type="domain" description="Duffy-binding-like" evidence="8">
    <location>
        <begin position="298"/>
        <end position="455"/>
    </location>
</feature>
<dbReference type="Gene3D" id="1.20.58.1930">
    <property type="match status" value="2"/>
</dbReference>
<dbReference type="GO" id="GO:0016020">
    <property type="term" value="C:membrane"/>
    <property type="evidence" value="ECO:0007669"/>
    <property type="project" value="InterPro"/>
</dbReference>
<evidence type="ECO:0000259" key="8">
    <source>
        <dbReference type="Pfam" id="PF22672"/>
    </source>
</evidence>